<proteinExistence type="predicted"/>
<accession>A0A6G1FGU6</accession>
<gene>
    <name evidence="2" type="ORF">E2562_039418</name>
</gene>
<keyword evidence="3" id="KW-1185">Reference proteome</keyword>
<reference evidence="2 3" key="1">
    <citation type="submission" date="2019-11" db="EMBL/GenBank/DDBJ databases">
        <title>Whole genome sequence of Oryza granulata.</title>
        <authorList>
            <person name="Li W."/>
        </authorList>
    </citation>
    <scope>NUCLEOTIDE SEQUENCE [LARGE SCALE GENOMIC DNA]</scope>
    <source>
        <strain evidence="3">cv. Menghai</strain>
        <tissue evidence="2">Leaf</tissue>
    </source>
</reference>
<feature type="compositionally biased region" description="Basic and acidic residues" evidence="1">
    <location>
        <begin position="34"/>
        <end position="60"/>
    </location>
</feature>
<evidence type="ECO:0000256" key="1">
    <source>
        <dbReference type="SAM" id="MobiDB-lite"/>
    </source>
</evidence>
<evidence type="ECO:0000313" key="3">
    <source>
        <dbReference type="Proteomes" id="UP000479710"/>
    </source>
</evidence>
<dbReference type="AlphaFoldDB" id="A0A6G1FGU6"/>
<feature type="region of interest" description="Disordered" evidence="1">
    <location>
        <begin position="28"/>
        <end position="70"/>
    </location>
</feature>
<organism evidence="2 3">
    <name type="scientific">Oryza meyeriana var. granulata</name>
    <dbReference type="NCBI Taxonomy" id="110450"/>
    <lineage>
        <taxon>Eukaryota</taxon>
        <taxon>Viridiplantae</taxon>
        <taxon>Streptophyta</taxon>
        <taxon>Embryophyta</taxon>
        <taxon>Tracheophyta</taxon>
        <taxon>Spermatophyta</taxon>
        <taxon>Magnoliopsida</taxon>
        <taxon>Liliopsida</taxon>
        <taxon>Poales</taxon>
        <taxon>Poaceae</taxon>
        <taxon>BOP clade</taxon>
        <taxon>Oryzoideae</taxon>
        <taxon>Oryzeae</taxon>
        <taxon>Oryzinae</taxon>
        <taxon>Oryza</taxon>
        <taxon>Oryza meyeriana</taxon>
    </lineage>
</organism>
<dbReference type="EMBL" id="SPHZ02000001">
    <property type="protein sequence ID" value="KAF0936188.1"/>
    <property type="molecule type" value="Genomic_DNA"/>
</dbReference>
<dbReference type="Proteomes" id="UP000479710">
    <property type="component" value="Unassembled WGS sequence"/>
</dbReference>
<name>A0A6G1FGU6_9ORYZ</name>
<sequence>MAGHAMALLVTPPRPLLRLGAASYLHHLQGGKGKMPDTDEKPKAKWTEKNEKGTDKERVHTGMAFRLAGH</sequence>
<comment type="caution">
    <text evidence="2">The sequence shown here is derived from an EMBL/GenBank/DDBJ whole genome shotgun (WGS) entry which is preliminary data.</text>
</comment>
<evidence type="ECO:0000313" key="2">
    <source>
        <dbReference type="EMBL" id="KAF0936188.1"/>
    </source>
</evidence>
<protein>
    <submittedName>
        <fullName evidence="2">Uncharacterized protein</fullName>
    </submittedName>
</protein>